<dbReference type="AlphaFoldDB" id="A0A413VS69"/>
<reference evidence="1 2" key="1">
    <citation type="submission" date="2018-08" db="EMBL/GenBank/DDBJ databases">
        <title>A genome reference for cultivated species of the human gut microbiota.</title>
        <authorList>
            <person name="Zou Y."/>
            <person name="Xue W."/>
            <person name="Luo G."/>
        </authorList>
    </citation>
    <scope>NUCLEOTIDE SEQUENCE [LARGE SCALE GENOMIC DNA]</scope>
    <source>
        <strain evidence="1 2">AM40-30BH</strain>
    </source>
</reference>
<gene>
    <name evidence="1" type="ORF">DW888_07200</name>
</gene>
<dbReference type="Proteomes" id="UP000284379">
    <property type="component" value="Unassembled WGS sequence"/>
</dbReference>
<evidence type="ECO:0000313" key="1">
    <source>
        <dbReference type="EMBL" id="RHB36413.1"/>
    </source>
</evidence>
<protein>
    <recommendedName>
        <fullName evidence="3">DUF3244 domain-containing protein</fullName>
    </recommendedName>
</protein>
<evidence type="ECO:0000313" key="2">
    <source>
        <dbReference type="Proteomes" id="UP000284379"/>
    </source>
</evidence>
<accession>A0A413VS69</accession>
<sequence>MKFYIKYFMKKRLLSCLFLVQLILMPVSLFGKGQDTPKRKPAHLELLQHTVQTKGCSPLITGYVEDSRLILFFHSSLQGVYLQVTDQVTGRIVFEGCATASSLDIPLEYVTTEFEIVMSIL</sequence>
<organism evidence="1 2">
    <name type="scientific">Bacteroides nordii</name>
    <dbReference type="NCBI Taxonomy" id="291645"/>
    <lineage>
        <taxon>Bacteria</taxon>
        <taxon>Pseudomonadati</taxon>
        <taxon>Bacteroidota</taxon>
        <taxon>Bacteroidia</taxon>
        <taxon>Bacteroidales</taxon>
        <taxon>Bacteroidaceae</taxon>
        <taxon>Bacteroides</taxon>
    </lineage>
</organism>
<evidence type="ECO:0008006" key="3">
    <source>
        <dbReference type="Google" id="ProtNLM"/>
    </source>
</evidence>
<comment type="caution">
    <text evidence="1">The sequence shown here is derived from an EMBL/GenBank/DDBJ whole genome shotgun (WGS) entry which is preliminary data.</text>
</comment>
<dbReference type="EMBL" id="QSGO01000004">
    <property type="protein sequence ID" value="RHB36413.1"/>
    <property type="molecule type" value="Genomic_DNA"/>
</dbReference>
<proteinExistence type="predicted"/>
<name>A0A413VS69_9BACE</name>